<feature type="transmembrane region" description="Helical" evidence="1">
    <location>
        <begin position="35"/>
        <end position="57"/>
    </location>
</feature>
<dbReference type="EMBL" id="JAINUY010000011">
    <property type="protein sequence ID" value="MBZ4037748.1"/>
    <property type="molecule type" value="Genomic_DNA"/>
</dbReference>
<dbReference type="AlphaFoldDB" id="A0A9X1KS85"/>
<comment type="caution">
    <text evidence="2">The sequence shown here is derived from an EMBL/GenBank/DDBJ whole genome shotgun (WGS) entry which is preliminary data.</text>
</comment>
<keyword evidence="1" id="KW-0812">Transmembrane</keyword>
<dbReference type="Proteomes" id="UP001139366">
    <property type="component" value="Unassembled WGS sequence"/>
</dbReference>
<evidence type="ECO:0000313" key="3">
    <source>
        <dbReference type="Proteomes" id="UP001139366"/>
    </source>
</evidence>
<proteinExistence type="predicted"/>
<dbReference type="RefSeq" id="WP_223711397.1">
    <property type="nucleotide sequence ID" value="NZ_JAINUY010000011.1"/>
</dbReference>
<organism evidence="2 3">
    <name type="scientific">Flavobacterium potami</name>
    <dbReference type="NCBI Taxonomy" id="2872310"/>
    <lineage>
        <taxon>Bacteria</taxon>
        <taxon>Pseudomonadati</taxon>
        <taxon>Bacteroidota</taxon>
        <taxon>Flavobacteriia</taxon>
        <taxon>Flavobacteriales</taxon>
        <taxon>Flavobacteriaceae</taxon>
        <taxon>Flavobacterium</taxon>
    </lineage>
</organism>
<reference evidence="2 3" key="1">
    <citation type="journal article" date="2023" name="Antonie Van Leeuwenhoek">
        <title>Flavobacterium potami sp. nov., a multi-metal resistance genes harbouring bacterium isolated from shallow river silt.</title>
        <authorList>
            <person name="Li S."/>
            <person name="Mao S."/>
            <person name="Mu W."/>
            <person name="Guo B."/>
            <person name="Li C."/>
            <person name="Zhu Q."/>
            <person name="Hou X."/>
            <person name="Zhao Y."/>
            <person name="Wei S."/>
            <person name="Liu H."/>
            <person name="Liu A."/>
        </authorList>
    </citation>
    <scope>NUCLEOTIDE SEQUENCE [LARGE SCALE GENOMIC DNA]</scope>
    <source>
        <strain evidence="2 3">17A</strain>
    </source>
</reference>
<name>A0A9X1KS85_9FLAO</name>
<protein>
    <submittedName>
        <fullName evidence="2">Uncharacterized protein</fullName>
    </submittedName>
</protein>
<keyword evidence="1" id="KW-0472">Membrane</keyword>
<sequence>MIEDIEIPEVLKEAVGNEKMEFFVKAKKDQPLRNIFSVFQFAFFWILVISLFFYAFVWELFYGECTSISIDGVLTEVCPDDLSPLKWLFAMYGFFLSPGIIVGLLGFLGLFKSGGYYIGTESRLICYSWGEVKSFPWEEFTNRIEVFGKKRRWQYHIQIKNWSLHYPKS</sequence>
<keyword evidence="3" id="KW-1185">Reference proteome</keyword>
<accession>A0A9X1KS85</accession>
<evidence type="ECO:0000313" key="2">
    <source>
        <dbReference type="EMBL" id="MBZ4037748.1"/>
    </source>
</evidence>
<feature type="transmembrane region" description="Helical" evidence="1">
    <location>
        <begin position="89"/>
        <end position="111"/>
    </location>
</feature>
<gene>
    <name evidence="2" type="ORF">K6T82_23510</name>
</gene>
<evidence type="ECO:0000256" key="1">
    <source>
        <dbReference type="SAM" id="Phobius"/>
    </source>
</evidence>
<keyword evidence="1" id="KW-1133">Transmembrane helix</keyword>